<dbReference type="KEGG" id="xop:PXO_05786"/>
<dbReference type="HOGENOM" id="CLU_3159399_0_0_6"/>
<sequence length="48" mass="5371">MTLLIKPWAMRAVRWCVGTEAQAVAHARCWGLGDGNNREPTQNLFTIS</sequence>
<gene>
    <name evidence="1" type="ordered locus">PXO_05786</name>
</gene>
<dbReference type="EMBL" id="CP000967">
    <property type="protein sequence ID" value="ACD61536.1"/>
    <property type="molecule type" value="Genomic_DNA"/>
</dbReference>
<evidence type="ECO:0000313" key="2">
    <source>
        <dbReference type="Proteomes" id="UP000001740"/>
    </source>
</evidence>
<dbReference type="AlphaFoldDB" id="A0A0K0GQV7"/>
<reference evidence="1 2" key="1">
    <citation type="journal article" date="2008" name="BMC Genomics">
        <title>Genome sequence and rapid evolution of the rice pathogen Xanthomonas oryzae pv. oryzae PXO99A.</title>
        <authorList>
            <person name="Salzberg S.L."/>
            <person name="Sommer D.D."/>
            <person name="Schatz M.C."/>
            <person name="Phillippy A.M."/>
            <person name="Rabinowicz P.D."/>
            <person name="Tsuge S."/>
            <person name="Furutani A."/>
            <person name="Ochiai H."/>
            <person name="Delcher A.L."/>
            <person name="Kelley D."/>
            <person name="Madupu R."/>
            <person name="Puiu D."/>
            <person name="Radune D."/>
            <person name="Shumway M."/>
            <person name="Trapnell C."/>
            <person name="Aparna G."/>
            <person name="Jha G."/>
            <person name="Pandey A."/>
            <person name="Patil P.B."/>
            <person name="Ishihara H."/>
            <person name="Meyer D.F."/>
            <person name="Szurek B."/>
            <person name="Verdier V."/>
            <person name="Koebnik R."/>
            <person name="Dow J.M."/>
            <person name="Ryan R.P."/>
            <person name="Hirata H."/>
            <person name="Tsuyumu S."/>
            <person name="Won Lee S."/>
            <person name="Seo Y.S."/>
            <person name="Sriariyanum M."/>
            <person name="Ronald P.C."/>
            <person name="Sonti R.V."/>
            <person name="Van Sluys M.A."/>
            <person name="Leach J.E."/>
            <person name="White F.F."/>
            <person name="Bogdanove A.J."/>
        </authorList>
    </citation>
    <scope>NUCLEOTIDE SEQUENCE [LARGE SCALE GENOMIC DNA]</scope>
    <source>
        <strain evidence="1 2">PXO99A</strain>
    </source>
</reference>
<organism evidence="1 2">
    <name type="scientific">Xanthomonas oryzae pv. oryzae (strain PXO99A)</name>
    <dbReference type="NCBI Taxonomy" id="360094"/>
    <lineage>
        <taxon>Bacteria</taxon>
        <taxon>Pseudomonadati</taxon>
        <taxon>Pseudomonadota</taxon>
        <taxon>Gammaproteobacteria</taxon>
        <taxon>Lysobacterales</taxon>
        <taxon>Lysobacteraceae</taxon>
        <taxon>Xanthomonas</taxon>
    </lineage>
</organism>
<evidence type="ECO:0000313" key="1">
    <source>
        <dbReference type="EMBL" id="ACD61536.1"/>
    </source>
</evidence>
<accession>A0A0K0GQV7</accession>
<protein>
    <submittedName>
        <fullName evidence="1">Uncharacterized protein</fullName>
    </submittedName>
</protein>
<name>A0A0K0GQV7_XANOP</name>
<proteinExistence type="predicted"/>
<dbReference type="Proteomes" id="UP000001740">
    <property type="component" value="Chromosome"/>
</dbReference>